<evidence type="ECO:0000313" key="2">
    <source>
        <dbReference type="Proteomes" id="UP000014500"/>
    </source>
</evidence>
<reference evidence="1" key="2">
    <citation type="submission" date="2015-02" db="UniProtKB">
        <authorList>
            <consortium name="EnsemblMetazoa"/>
        </authorList>
    </citation>
    <scope>IDENTIFICATION</scope>
</reference>
<dbReference type="AlphaFoldDB" id="T1IS57"/>
<accession>T1IS57</accession>
<dbReference type="Proteomes" id="UP000014500">
    <property type="component" value="Unassembled WGS sequence"/>
</dbReference>
<evidence type="ECO:0000313" key="1">
    <source>
        <dbReference type="EnsemblMetazoa" id="SMAR003920-PA"/>
    </source>
</evidence>
<dbReference type="EnsemblMetazoa" id="SMAR003920-RA">
    <property type="protein sequence ID" value="SMAR003920-PA"/>
    <property type="gene ID" value="SMAR003920"/>
</dbReference>
<organism evidence="1 2">
    <name type="scientific">Strigamia maritima</name>
    <name type="common">European centipede</name>
    <name type="synonym">Geophilus maritimus</name>
    <dbReference type="NCBI Taxonomy" id="126957"/>
    <lineage>
        <taxon>Eukaryota</taxon>
        <taxon>Metazoa</taxon>
        <taxon>Ecdysozoa</taxon>
        <taxon>Arthropoda</taxon>
        <taxon>Myriapoda</taxon>
        <taxon>Chilopoda</taxon>
        <taxon>Pleurostigmophora</taxon>
        <taxon>Geophilomorpha</taxon>
        <taxon>Linotaeniidae</taxon>
        <taxon>Strigamia</taxon>
    </lineage>
</organism>
<keyword evidence="2" id="KW-1185">Reference proteome</keyword>
<reference evidence="2" key="1">
    <citation type="submission" date="2011-05" db="EMBL/GenBank/DDBJ databases">
        <authorList>
            <person name="Richards S.R."/>
            <person name="Qu J."/>
            <person name="Jiang H."/>
            <person name="Jhangiani S.N."/>
            <person name="Agravi P."/>
            <person name="Goodspeed R."/>
            <person name="Gross S."/>
            <person name="Mandapat C."/>
            <person name="Jackson L."/>
            <person name="Mathew T."/>
            <person name="Pu L."/>
            <person name="Thornton R."/>
            <person name="Saada N."/>
            <person name="Wilczek-Boney K.B."/>
            <person name="Lee S."/>
            <person name="Kovar C."/>
            <person name="Wu Y."/>
            <person name="Scherer S.E."/>
            <person name="Worley K.C."/>
            <person name="Muzny D.M."/>
            <person name="Gibbs R."/>
        </authorList>
    </citation>
    <scope>NUCLEOTIDE SEQUENCE</scope>
    <source>
        <strain evidence="2">Brora</strain>
    </source>
</reference>
<sequence length="68" mass="8168">MPFNCVKRKWTIFNVQMQVQRKLVCKEFHCRILNLRFKFHVNSVHDPEDLAQFAVPPICRIVIDLQDL</sequence>
<dbReference type="EMBL" id="JH431422">
    <property type="status" value="NOT_ANNOTATED_CDS"/>
    <property type="molecule type" value="Genomic_DNA"/>
</dbReference>
<dbReference type="HOGENOM" id="CLU_2797188_0_0_1"/>
<protein>
    <submittedName>
        <fullName evidence="1">Uncharacterized protein</fullName>
    </submittedName>
</protein>
<proteinExistence type="predicted"/>
<name>T1IS57_STRMM</name>